<feature type="compositionally biased region" description="Basic and acidic residues" evidence="1">
    <location>
        <begin position="42"/>
        <end position="54"/>
    </location>
</feature>
<sequence>MSFAPGMVGSPSNQTQRSKGMAIDVVEHVGDSDEMNEDGSDDDIRCLRAEESRSPPKTVHSSRKRKSEGRTSCNGKRQALLNWSARERRMDEDDCTMDKEDCTMDEVEDQAIDTVIGYTLECYLADLPRSMFKERMPRAIGGERIVQTCVFFASKKMLFTYLVSIFIERGLLEEGCFVKTAEIVAMTLFMLARGASYREAKDRFQHSPSIIGKYHKQVLHGPVQLSSDIVRPYQSQDEVPAEIL</sequence>
<dbReference type="InterPro" id="IPR058353">
    <property type="entry name" value="DUF8040"/>
</dbReference>
<accession>A0A9Q1KG09</accession>
<keyword evidence="4" id="KW-1185">Reference proteome</keyword>
<name>A0A9Q1KG09_9CARY</name>
<dbReference type="EMBL" id="JAKOGI010000116">
    <property type="protein sequence ID" value="KAJ8443576.1"/>
    <property type="molecule type" value="Genomic_DNA"/>
</dbReference>
<feature type="region of interest" description="Disordered" evidence="1">
    <location>
        <begin position="1"/>
        <end position="74"/>
    </location>
</feature>
<feature type="domain" description="DUF8040" evidence="2">
    <location>
        <begin position="152"/>
        <end position="220"/>
    </location>
</feature>
<organism evidence="3 4">
    <name type="scientific">Carnegiea gigantea</name>
    <dbReference type="NCBI Taxonomy" id="171969"/>
    <lineage>
        <taxon>Eukaryota</taxon>
        <taxon>Viridiplantae</taxon>
        <taxon>Streptophyta</taxon>
        <taxon>Embryophyta</taxon>
        <taxon>Tracheophyta</taxon>
        <taxon>Spermatophyta</taxon>
        <taxon>Magnoliopsida</taxon>
        <taxon>eudicotyledons</taxon>
        <taxon>Gunneridae</taxon>
        <taxon>Pentapetalae</taxon>
        <taxon>Caryophyllales</taxon>
        <taxon>Cactineae</taxon>
        <taxon>Cactaceae</taxon>
        <taxon>Cactoideae</taxon>
        <taxon>Echinocereeae</taxon>
        <taxon>Carnegiea</taxon>
    </lineage>
</organism>
<gene>
    <name evidence="3" type="ORF">Cgig2_020663</name>
</gene>
<proteinExistence type="predicted"/>
<protein>
    <recommendedName>
        <fullName evidence="2">DUF8040 domain-containing protein</fullName>
    </recommendedName>
</protein>
<evidence type="ECO:0000313" key="4">
    <source>
        <dbReference type="Proteomes" id="UP001153076"/>
    </source>
</evidence>
<dbReference type="Pfam" id="PF26138">
    <property type="entry name" value="DUF8040"/>
    <property type="match status" value="1"/>
</dbReference>
<evidence type="ECO:0000259" key="2">
    <source>
        <dbReference type="Pfam" id="PF26138"/>
    </source>
</evidence>
<dbReference type="AlphaFoldDB" id="A0A9Q1KG09"/>
<feature type="compositionally biased region" description="Acidic residues" evidence="1">
    <location>
        <begin position="32"/>
        <end position="41"/>
    </location>
</feature>
<reference evidence="3" key="1">
    <citation type="submission" date="2022-04" db="EMBL/GenBank/DDBJ databases">
        <title>Carnegiea gigantea Genome sequencing and assembly v2.</title>
        <authorList>
            <person name="Copetti D."/>
            <person name="Sanderson M.J."/>
            <person name="Burquez A."/>
            <person name="Wojciechowski M.F."/>
        </authorList>
    </citation>
    <scope>NUCLEOTIDE SEQUENCE</scope>
    <source>
        <strain evidence="3">SGP5-SGP5p</strain>
        <tissue evidence="3">Aerial part</tissue>
    </source>
</reference>
<dbReference type="Proteomes" id="UP001153076">
    <property type="component" value="Unassembled WGS sequence"/>
</dbReference>
<evidence type="ECO:0000313" key="3">
    <source>
        <dbReference type="EMBL" id="KAJ8443576.1"/>
    </source>
</evidence>
<evidence type="ECO:0000256" key="1">
    <source>
        <dbReference type="SAM" id="MobiDB-lite"/>
    </source>
</evidence>
<comment type="caution">
    <text evidence="3">The sequence shown here is derived from an EMBL/GenBank/DDBJ whole genome shotgun (WGS) entry which is preliminary data.</text>
</comment>